<evidence type="ECO:0000259" key="2">
    <source>
        <dbReference type="Pfam" id="PF04892"/>
    </source>
</evidence>
<dbReference type="EMBL" id="CCAE010000082">
    <property type="protein sequence ID" value="CDN90420.1"/>
    <property type="molecule type" value="Genomic_DNA"/>
</dbReference>
<dbReference type="Proteomes" id="UP000028878">
    <property type="component" value="Unassembled WGS sequence"/>
</dbReference>
<feature type="transmembrane region" description="Helical" evidence="1">
    <location>
        <begin position="241"/>
        <end position="262"/>
    </location>
</feature>
<feature type="transmembrane region" description="Helical" evidence="1">
    <location>
        <begin position="83"/>
        <end position="104"/>
    </location>
</feature>
<feature type="transmembrane region" description="Helical" evidence="1">
    <location>
        <begin position="207"/>
        <end position="229"/>
    </location>
</feature>
<dbReference type="InterPro" id="IPR006976">
    <property type="entry name" value="VanZ-like"/>
</dbReference>
<protein>
    <submittedName>
        <fullName evidence="3">VanZ-like protein</fullName>
    </submittedName>
</protein>
<keyword evidence="1" id="KW-0812">Transmembrane</keyword>
<dbReference type="AlphaFoldDB" id="A0A1L1PM10"/>
<accession>A0A1L1PM10</accession>
<organism evidence="3 4">
    <name type="scientific">Hydrogenophaga intermedia</name>
    <dbReference type="NCBI Taxonomy" id="65786"/>
    <lineage>
        <taxon>Bacteria</taxon>
        <taxon>Pseudomonadati</taxon>
        <taxon>Pseudomonadota</taxon>
        <taxon>Betaproteobacteria</taxon>
        <taxon>Burkholderiales</taxon>
        <taxon>Comamonadaceae</taxon>
        <taxon>Hydrogenophaga</taxon>
    </lineage>
</organism>
<dbReference type="Pfam" id="PF04892">
    <property type="entry name" value="VanZ"/>
    <property type="match status" value="1"/>
</dbReference>
<feature type="transmembrane region" description="Helical" evidence="1">
    <location>
        <begin position="59"/>
        <end position="76"/>
    </location>
</feature>
<reference evidence="4" key="2">
    <citation type="submission" date="2014-11" db="EMBL/GenBank/DDBJ databases">
        <title>Draft genome sequence of Hydrogenophaga intermedia S1.</title>
        <authorList>
            <person name="Gan H.M."/>
            <person name="Chew T.H."/>
            <person name="Stolz A."/>
        </authorList>
    </citation>
    <scope>NUCLEOTIDE SEQUENCE [LARGE SCALE GENOMIC DNA]</scope>
    <source>
        <strain evidence="4">S1</strain>
    </source>
</reference>
<feature type="transmembrane region" description="Helical" evidence="1">
    <location>
        <begin position="268"/>
        <end position="290"/>
    </location>
</feature>
<sequence>MVMGSRTSAWPLAVLYAGLIVYASLYPFAGWRVQGVEPWSWVWAPWPQYWTSFDMWSNFVGYAPLGGLLAVAALRLGWRRGAFWWGAGGAMALSAMVESLQTFLPGRVPSNVDFGLNSLGGAVGAGLMVVLDRWGVLARWSRFRDEWFAPGAHGGLVLLALWPLALLYPASVPFGLGQVADRLMPALADWLSDTPFVVWLPARSEQAMPLSLLTQAFCIALSLLAPLLMAFGDMRVWLQRVAFLPLFFGGATLAAGLSSALTHGPSHAWAWLSPVTLVGMGAALLGALFCLPLPRRVCHAVMLLCLGVALALLNRAPEVPYLVQSLEVWEQGRFIRFHGLSQWLGWLWPFAAILFGLRAVARPPGRVEVAA</sequence>
<evidence type="ECO:0000313" key="3">
    <source>
        <dbReference type="EMBL" id="CDN90420.1"/>
    </source>
</evidence>
<evidence type="ECO:0000256" key="1">
    <source>
        <dbReference type="SAM" id="Phobius"/>
    </source>
</evidence>
<reference evidence="4" key="1">
    <citation type="submission" date="2014-02" db="EMBL/GenBank/DDBJ databases">
        <authorList>
            <person name="Gan H."/>
        </authorList>
    </citation>
    <scope>NUCLEOTIDE SEQUENCE [LARGE SCALE GENOMIC DNA]</scope>
    <source>
        <strain evidence="4">S1</strain>
    </source>
</reference>
<feature type="transmembrane region" description="Helical" evidence="1">
    <location>
        <begin position="147"/>
        <end position="168"/>
    </location>
</feature>
<evidence type="ECO:0000313" key="4">
    <source>
        <dbReference type="Proteomes" id="UP000028878"/>
    </source>
</evidence>
<feature type="transmembrane region" description="Helical" evidence="1">
    <location>
        <begin position="297"/>
        <end position="316"/>
    </location>
</feature>
<feature type="domain" description="VanZ-like" evidence="2">
    <location>
        <begin position="23"/>
        <end position="131"/>
    </location>
</feature>
<dbReference type="RefSeq" id="WP_009516233.1">
    <property type="nucleotide sequence ID" value="NZ_CCAE010000082.1"/>
</dbReference>
<proteinExistence type="predicted"/>
<feature type="transmembrane region" description="Helical" evidence="1">
    <location>
        <begin position="343"/>
        <end position="361"/>
    </location>
</feature>
<keyword evidence="1" id="KW-0472">Membrane</keyword>
<keyword evidence="1" id="KW-1133">Transmembrane helix</keyword>
<keyword evidence="4" id="KW-1185">Reference proteome</keyword>
<feature type="transmembrane region" description="Helical" evidence="1">
    <location>
        <begin position="116"/>
        <end position="135"/>
    </location>
</feature>
<name>A0A1L1PM10_HYDIT</name>
<gene>
    <name evidence="3" type="ORF">BN948_04864</name>
</gene>